<comment type="caution">
    <text evidence="1">The sequence shown here is derived from an EMBL/GenBank/DDBJ whole genome shotgun (WGS) entry which is preliminary data.</text>
</comment>
<protein>
    <submittedName>
        <fullName evidence="1">Uncharacterized protein</fullName>
    </submittedName>
</protein>
<reference evidence="1 2" key="1">
    <citation type="journal article" date="2019" name="Commun. Biol.">
        <title>The bagworm genome reveals a unique fibroin gene that provides high tensile strength.</title>
        <authorList>
            <person name="Kono N."/>
            <person name="Nakamura H."/>
            <person name="Ohtoshi R."/>
            <person name="Tomita M."/>
            <person name="Numata K."/>
            <person name="Arakawa K."/>
        </authorList>
    </citation>
    <scope>NUCLEOTIDE SEQUENCE [LARGE SCALE GENOMIC DNA]</scope>
</reference>
<evidence type="ECO:0000313" key="1">
    <source>
        <dbReference type="EMBL" id="GBP30930.1"/>
    </source>
</evidence>
<proteinExistence type="predicted"/>
<sequence length="74" mass="8140">MLAIRQRQRALSASSGGRATRIVIFARAQLRRMFQYKASERMRRGARCAADAANIKAACVGGRDQNACRPRAAC</sequence>
<dbReference type="EMBL" id="BGZK01000239">
    <property type="protein sequence ID" value="GBP30930.1"/>
    <property type="molecule type" value="Genomic_DNA"/>
</dbReference>
<name>A0A4C1UXG1_EUMVA</name>
<dbReference type="Proteomes" id="UP000299102">
    <property type="component" value="Unassembled WGS sequence"/>
</dbReference>
<keyword evidence="2" id="KW-1185">Reference proteome</keyword>
<gene>
    <name evidence="1" type="ORF">EVAR_28571_1</name>
</gene>
<evidence type="ECO:0000313" key="2">
    <source>
        <dbReference type="Proteomes" id="UP000299102"/>
    </source>
</evidence>
<dbReference type="AlphaFoldDB" id="A0A4C1UXG1"/>
<organism evidence="1 2">
    <name type="scientific">Eumeta variegata</name>
    <name type="common">Bagworm moth</name>
    <name type="synonym">Eumeta japonica</name>
    <dbReference type="NCBI Taxonomy" id="151549"/>
    <lineage>
        <taxon>Eukaryota</taxon>
        <taxon>Metazoa</taxon>
        <taxon>Ecdysozoa</taxon>
        <taxon>Arthropoda</taxon>
        <taxon>Hexapoda</taxon>
        <taxon>Insecta</taxon>
        <taxon>Pterygota</taxon>
        <taxon>Neoptera</taxon>
        <taxon>Endopterygota</taxon>
        <taxon>Lepidoptera</taxon>
        <taxon>Glossata</taxon>
        <taxon>Ditrysia</taxon>
        <taxon>Tineoidea</taxon>
        <taxon>Psychidae</taxon>
        <taxon>Oiketicinae</taxon>
        <taxon>Eumeta</taxon>
    </lineage>
</organism>
<accession>A0A4C1UXG1</accession>